<dbReference type="EMBL" id="CAJFCV020000001">
    <property type="protein sequence ID" value="CAG9088751.1"/>
    <property type="molecule type" value="Genomic_DNA"/>
</dbReference>
<organism evidence="3 5">
    <name type="scientific">Bursaphelenchus xylophilus</name>
    <name type="common">Pinewood nematode worm</name>
    <name type="synonym">Aphelenchoides xylophilus</name>
    <dbReference type="NCBI Taxonomy" id="6326"/>
    <lineage>
        <taxon>Eukaryota</taxon>
        <taxon>Metazoa</taxon>
        <taxon>Ecdysozoa</taxon>
        <taxon>Nematoda</taxon>
        <taxon>Chromadorea</taxon>
        <taxon>Rhabditida</taxon>
        <taxon>Tylenchina</taxon>
        <taxon>Tylenchomorpha</taxon>
        <taxon>Aphelenchoidea</taxon>
        <taxon>Aphelenchoididae</taxon>
        <taxon>Bursaphelenchus</taxon>
    </lineage>
</organism>
<evidence type="ECO:0000313" key="3">
    <source>
        <dbReference type="Proteomes" id="UP000095284"/>
    </source>
</evidence>
<evidence type="ECO:0000313" key="2">
    <source>
        <dbReference type="EMBL" id="CAD5211623.1"/>
    </source>
</evidence>
<keyword evidence="4" id="KW-1185">Reference proteome</keyword>
<dbReference type="AlphaFoldDB" id="A0A1I7SEZ5"/>
<evidence type="ECO:0000313" key="4">
    <source>
        <dbReference type="Proteomes" id="UP000659654"/>
    </source>
</evidence>
<evidence type="ECO:0000256" key="1">
    <source>
        <dbReference type="SAM" id="MobiDB-lite"/>
    </source>
</evidence>
<dbReference type="Proteomes" id="UP000659654">
    <property type="component" value="Unassembled WGS sequence"/>
</dbReference>
<reference evidence="2" key="2">
    <citation type="submission" date="2020-09" db="EMBL/GenBank/DDBJ databases">
        <authorList>
            <person name="Kikuchi T."/>
        </authorList>
    </citation>
    <scope>NUCLEOTIDE SEQUENCE</scope>
    <source>
        <strain evidence="2">Ka4C1</strain>
    </source>
</reference>
<dbReference type="WBParaSite" id="BXY_1160600.1">
    <property type="protein sequence ID" value="BXY_1160600.1"/>
    <property type="gene ID" value="BXY_1160600"/>
</dbReference>
<dbReference type="EMBL" id="CAJFDI010000001">
    <property type="protein sequence ID" value="CAD5211623.1"/>
    <property type="molecule type" value="Genomic_DNA"/>
</dbReference>
<gene>
    <name evidence="2" type="ORF">BXYJ_LOCUS2521</name>
</gene>
<accession>A0A1I7SEZ5</accession>
<evidence type="ECO:0000313" key="5">
    <source>
        <dbReference type="WBParaSite" id="BXY_1160600.1"/>
    </source>
</evidence>
<feature type="region of interest" description="Disordered" evidence="1">
    <location>
        <begin position="78"/>
        <end position="102"/>
    </location>
</feature>
<reference evidence="5" key="1">
    <citation type="submission" date="2016-11" db="UniProtKB">
        <authorList>
            <consortium name="WormBaseParasite"/>
        </authorList>
    </citation>
    <scope>IDENTIFICATION</scope>
</reference>
<protein>
    <submittedName>
        <fullName evidence="2">(pine wood nematode) hypothetical protein</fullName>
    </submittedName>
</protein>
<dbReference type="Proteomes" id="UP000582659">
    <property type="component" value="Unassembled WGS sequence"/>
</dbReference>
<dbReference type="Proteomes" id="UP000095284">
    <property type="component" value="Unplaced"/>
</dbReference>
<sequence length="102" mass="11548">MVPFGFVFIPRFFQGFVACTGCYYRRMGNSPRVWHFCGLDFSLSSTGPDLHMPVSYAKVNGVGRRCTTSDGSLEILRPSIDQDQHPAEEAPQQLPEWNSEQF</sequence>
<proteinExistence type="predicted"/>
<name>A0A1I7SEZ5_BURXY</name>